<dbReference type="GO" id="GO:0006044">
    <property type="term" value="P:N-acetylglucosamine metabolic process"/>
    <property type="evidence" value="ECO:0007669"/>
    <property type="project" value="TreeGrafter"/>
</dbReference>
<dbReference type="InterPro" id="IPR027417">
    <property type="entry name" value="P-loop_NTPase"/>
</dbReference>
<keyword evidence="3" id="KW-1185">Reference proteome</keyword>
<dbReference type="SUPFAM" id="SSF52540">
    <property type="entry name" value="P-loop containing nucleoside triphosphate hydrolases"/>
    <property type="match status" value="1"/>
</dbReference>
<gene>
    <name evidence="2" type="ORF">FVF75_03625</name>
</gene>
<keyword evidence="2" id="KW-0808">Transferase</keyword>
<organism evidence="2 3">
    <name type="scientific">Maritimibacter fusiformis</name>
    <dbReference type="NCBI Taxonomy" id="2603819"/>
    <lineage>
        <taxon>Bacteria</taxon>
        <taxon>Pseudomonadati</taxon>
        <taxon>Pseudomonadota</taxon>
        <taxon>Alphaproteobacteria</taxon>
        <taxon>Rhodobacterales</taxon>
        <taxon>Roseobacteraceae</taxon>
        <taxon>Maritimibacter</taxon>
    </lineage>
</organism>
<dbReference type="PANTHER" id="PTHR10704">
    <property type="entry name" value="CARBOHYDRATE SULFOTRANSFERASE"/>
    <property type="match status" value="1"/>
</dbReference>
<dbReference type="EMBL" id="VSIY01000003">
    <property type="protein sequence ID" value="TYB83388.1"/>
    <property type="molecule type" value="Genomic_DNA"/>
</dbReference>
<dbReference type="Proteomes" id="UP000322080">
    <property type="component" value="Unassembled WGS sequence"/>
</dbReference>
<dbReference type="PANTHER" id="PTHR10704:SF44">
    <property type="entry name" value="LD35051P-RELATED"/>
    <property type="match status" value="1"/>
</dbReference>
<dbReference type="GO" id="GO:0006790">
    <property type="term" value="P:sulfur compound metabolic process"/>
    <property type="evidence" value="ECO:0007669"/>
    <property type="project" value="TreeGrafter"/>
</dbReference>
<dbReference type="GO" id="GO:0001517">
    <property type="term" value="F:N-acetylglucosamine 6-O-sulfotransferase activity"/>
    <property type="evidence" value="ECO:0007669"/>
    <property type="project" value="TreeGrafter"/>
</dbReference>
<dbReference type="Gene3D" id="3.40.50.300">
    <property type="entry name" value="P-loop containing nucleotide triphosphate hydrolases"/>
    <property type="match status" value="1"/>
</dbReference>
<feature type="compositionally biased region" description="Basic residues" evidence="1">
    <location>
        <begin position="321"/>
        <end position="332"/>
    </location>
</feature>
<comment type="caution">
    <text evidence="2">The sequence shown here is derived from an EMBL/GenBank/DDBJ whole genome shotgun (WGS) entry which is preliminary data.</text>
</comment>
<evidence type="ECO:0000313" key="2">
    <source>
        <dbReference type="EMBL" id="TYB83388.1"/>
    </source>
</evidence>
<evidence type="ECO:0000313" key="3">
    <source>
        <dbReference type="Proteomes" id="UP000322080"/>
    </source>
</evidence>
<reference evidence="2 3" key="1">
    <citation type="submission" date="2019-08" db="EMBL/GenBank/DDBJ databases">
        <title>Identification of a novel species of the genus Boseongicola.</title>
        <authorList>
            <person name="Zhang X.-Q."/>
        </authorList>
    </citation>
    <scope>NUCLEOTIDE SEQUENCE [LARGE SCALE GENOMIC DNA]</scope>
    <source>
        <strain evidence="2 3">HY14</strain>
    </source>
</reference>
<protein>
    <submittedName>
        <fullName evidence="2">Sulfotransferase</fullName>
    </submittedName>
</protein>
<dbReference type="Pfam" id="PF13469">
    <property type="entry name" value="Sulfotransfer_3"/>
    <property type="match status" value="1"/>
</dbReference>
<feature type="region of interest" description="Disordered" evidence="1">
    <location>
        <begin position="206"/>
        <end position="236"/>
    </location>
</feature>
<feature type="region of interest" description="Disordered" evidence="1">
    <location>
        <begin position="1"/>
        <end position="25"/>
    </location>
</feature>
<accession>A0A5D0RRS3</accession>
<feature type="region of interest" description="Disordered" evidence="1">
    <location>
        <begin position="111"/>
        <end position="130"/>
    </location>
</feature>
<evidence type="ECO:0000256" key="1">
    <source>
        <dbReference type="SAM" id="MobiDB-lite"/>
    </source>
</evidence>
<dbReference type="InterPro" id="IPR051135">
    <property type="entry name" value="Gal/GlcNAc/GalNAc_ST"/>
</dbReference>
<dbReference type="AlphaFoldDB" id="A0A5D0RRS3"/>
<proteinExistence type="predicted"/>
<feature type="compositionally biased region" description="Basic and acidic residues" evidence="1">
    <location>
        <begin position="1"/>
        <end position="15"/>
    </location>
</feature>
<feature type="region of interest" description="Disordered" evidence="1">
    <location>
        <begin position="299"/>
        <end position="334"/>
    </location>
</feature>
<feature type="compositionally biased region" description="Basic and acidic residues" evidence="1">
    <location>
        <begin position="311"/>
        <end position="320"/>
    </location>
</feature>
<name>A0A5D0RRS3_9RHOB</name>
<sequence>MGAVWRDHPERPDPRPRRHQRADLPDCAPGACRHAAGPAVARAAGGHPGFRICRRRGVFLALRPRRTSRRNTGGACRRVATAVRVADRHPHGAASAILVQHQDNPAGGRPGCGGRRADVDQPRQHRARGGAACRCGGRVRAQRPPRRAPVPVARARRLAVGCPTRAGRFRASGSCRPRLSTPRPIRRRRVRGGHGTGCVHRCAAHSGGDQSNGCRSPAHPASGGGRVARQGQHGRGRSLVAGCARYPDRPGRAGIDGAGLLGRLGGRGVAWSGRAAPGSRHAPVRAEHGRGERRHAVFLGRPGRRRRARGGRVERPETAYRPRRRRDRKPVRRGRDGLRPCLFTRAERVLACGEPCCAFPLRSGSTEPGGSVQGPAAHVCAALARPERGPGQSAPGSEIRACAYCCVLCECDHLRTLGDRVAGARGNGIEGERTLSFERIGLITGMHRSGTTWMGTAFSKARNSVVLHEPLNFASGVRGVPSWYPEVRTHAEAVILRKMVNQIVTGKAKYRMRRSSDGPMKAIVRVLTSGGPDYWTYRKQMKSSANHMILKDPFAMRLSLWLANEFDFRVLILVRHPCALYGSLKRMHWPIPLLSDNGVYGHLEAGVELEPEARAREFGLLWRRLYGDARAQALSASGRIMLLRHEDLSLRPLEEAQKGFNHLGVEMTLSARKFLIESTTGDVVVPPEKVLHSMNRDAAKLVHLWKERLSNTEIQALTDAAGLELEAFYPDFRNGHSESTPS</sequence>